<evidence type="ECO:0008006" key="4">
    <source>
        <dbReference type="Google" id="ProtNLM"/>
    </source>
</evidence>
<dbReference type="EMBL" id="JAUSTP010000066">
    <property type="protein sequence ID" value="MDQ0191629.1"/>
    <property type="molecule type" value="Genomic_DNA"/>
</dbReference>
<comment type="caution">
    <text evidence="2">The sequence shown here is derived from an EMBL/GenBank/DDBJ whole genome shotgun (WGS) entry which is preliminary data.</text>
</comment>
<sequence>MKNPISTRPGKLAVCSLVVLLCIVAGVIVYQHNMKVPSTTLTATQTLRDFLDGIESRNVNKTIPYVYDARFPTTSQLNTFYTKQFEIPAANLSSYKIVGTQTESQNEVLVTVELKFENNNTVLQTFRVKKLNGSWKVYIPLDGENN</sequence>
<organism evidence="2 3">
    <name type="scientific">Alicyclobacillus cycloheptanicus</name>
    <dbReference type="NCBI Taxonomy" id="1457"/>
    <lineage>
        <taxon>Bacteria</taxon>
        <taxon>Bacillati</taxon>
        <taxon>Bacillota</taxon>
        <taxon>Bacilli</taxon>
        <taxon>Bacillales</taxon>
        <taxon>Alicyclobacillaceae</taxon>
        <taxon>Alicyclobacillus</taxon>
    </lineage>
</organism>
<keyword evidence="1" id="KW-1133">Transmembrane helix</keyword>
<dbReference type="RefSeq" id="WP_307016809.1">
    <property type="nucleotide sequence ID" value="NZ_JAUANV010000060.1"/>
</dbReference>
<keyword evidence="1" id="KW-0812">Transmembrane</keyword>
<keyword evidence="1" id="KW-0472">Membrane</keyword>
<reference evidence="2 3" key="1">
    <citation type="submission" date="2023-07" db="EMBL/GenBank/DDBJ databases">
        <title>Genomic Encyclopedia of Type Strains, Phase IV (KMG-IV): sequencing the most valuable type-strain genomes for metagenomic binning, comparative biology and taxonomic classification.</title>
        <authorList>
            <person name="Goeker M."/>
        </authorList>
    </citation>
    <scope>NUCLEOTIDE SEQUENCE [LARGE SCALE GENOMIC DNA]</scope>
    <source>
        <strain evidence="2 3">DSM 4006</strain>
    </source>
</reference>
<name>A0ABT9XNK3_9BACL</name>
<dbReference type="Gene3D" id="3.10.450.50">
    <property type="match status" value="1"/>
</dbReference>
<evidence type="ECO:0000313" key="3">
    <source>
        <dbReference type="Proteomes" id="UP001232973"/>
    </source>
</evidence>
<accession>A0ABT9XNK3</accession>
<keyword evidence="3" id="KW-1185">Reference proteome</keyword>
<evidence type="ECO:0000313" key="2">
    <source>
        <dbReference type="EMBL" id="MDQ0191629.1"/>
    </source>
</evidence>
<feature type="transmembrane region" description="Helical" evidence="1">
    <location>
        <begin position="12"/>
        <end position="30"/>
    </location>
</feature>
<protein>
    <recommendedName>
        <fullName evidence="4">DUF4878 domain-containing protein</fullName>
    </recommendedName>
</protein>
<gene>
    <name evidence="2" type="ORF">J2S03_003502</name>
</gene>
<dbReference type="Proteomes" id="UP001232973">
    <property type="component" value="Unassembled WGS sequence"/>
</dbReference>
<proteinExistence type="predicted"/>
<evidence type="ECO:0000256" key="1">
    <source>
        <dbReference type="SAM" id="Phobius"/>
    </source>
</evidence>